<evidence type="ECO:0000313" key="5">
    <source>
        <dbReference type="Proteomes" id="UP000176198"/>
    </source>
</evidence>
<dbReference type="SUPFAM" id="SSF56300">
    <property type="entry name" value="Metallo-dependent phosphatases"/>
    <property type="match status" value="1"/>
</dbReference>
<dbReference type="STRING" id="1802471.A2115_00710"/>
<gene>
    <name evidence="4" type="ORF">A2115_00710</name>
</gene>
<reference evidence="4 5" key="1">
    <citation type="journal article" date="2016" name="Nat. Commun.">
        <title>Thousands of microbial genomes shed light on interconnected biogeochemical processes in an aquifer system.</title>
        <authorList>
            <person name="Anantharaman K."/>
            <person name="Brown C.T."/>
            <person name="Hug L.A."/>
            <person name="Sharon I."/>
            <person name="Castelle C.J."/>
            <person name="Probst A.J."/>
            <person name="Thomas B.C."/>
            <person name="Singh A."/>
            <person name="Wilkins M.J."/>
            <person name="Karaoz U."/>
            <person name="Brodie E.L."/>
            <person name="Williams K.H."/>
            <person name="Hubbard S.S."/>
            <person name="Banfield J.F."/>
        </authorList>
    </citation>
    <scope>NUCLEOTIDE SEQUENCE [LARGE SCALE GENOMIC DNA]</scope>
</reference>
<keyword evidence="2" id="KW-0812">Transmembrane</keyword>
<dbReference type="AlphaFoldDB" id="A0A1F7WKF0"/>
<accession>A0A1F7WKF0</accession>
<protein>
    <recommendedName>
        <fullName evidence="3">Capsule synthesis protein CapA domain-containing protein</fullName>
    </recommendedName>
</protein>
<comment type="similarity">
    <text evidence="1">Belongs to the CapA family.</text>
</comment>
<sequence>MKTIAFLYLGVAFSMVLIFVSLLLPLPQKTTETAGIPKTLAISTQPPELKVILTGDVMLGRTVETKSAEEGDYAYPFRRVGERLRDSDIVFINLENPIIEDCPPHADGFKFCASPKMLEGLVFSGVDIVNLANNHSGNYGQNGIEETQNHLRRKGIAATGLGELVILKREGTRFGFLGLDLTTRNLSDNDIELIRRSNTKVDVLILGVHWGVEYTQTPTDIQRTWAREIIQAGADVIAGHHPHWVQISEIIDGKPVYYSLGNFVFDQMWSEETKKGLLIQQIYEDKTLVKEKKSPIYMASWAQPHFIE</sequence>
<keyword evidence="2" id="KW-1133">Transmembrane helix</keyword>
<evidence type="ECO:0000256" key="1">
    <source>
        <dbReference type="ARBA" id="ARBA00005662"/>
    </source>
</evidence>
<dbReference type="SMART" id="SM00854">
    <property type="entry name" value="PGA_cap"/>
    <property type="match status" value="1"/>
</dbReference>
<dbReference type="InterPro" id="IPR019079">
    <property type="entry name" value="Capsule_synth_CapA"/>
</dbReference>
<keyword evidence="2" id="KW-0472">Membrane</keyword>
<dbReference type="Proteomes" id="UP000176198">
    <property type="component" value="Unassembled WGS sequence"/>
</dbReference>
<evidence type="ECO:0000259" key="3">
    <source>
        <dbReference type="SMART" id="SM00854"/>
    </source>
</evidence>
<proteinExistence type="inferred from homology"/>
<dbReference type="Pfam" id="PF09587">
    <property type="entry name" value="PGA_cap"/>
    <property type="match status" value="1"/>
</dbReference>
<dbReference type="PANTHER" id="PTHR33393">
    <property type="entry name" value="POLYGLUTAMINE SYNTHESIS ACCESSORY PROTEIN RV0574C-RELATED"/>
    <property type="match status" value="1"/>
</dbReference>
<dbReference type="EMBL" id="MGFJ01000020">
    <property type="protein sequence ID" value="OGM02495.1"/>
    <property type="molecule type" value="Genomic_DNA"/>
</dbReference>
<comment type="caution">
    <text evidence="4">The sequence shown here is derived from an EMBL/GenBank/DDBJ whole genome shotgun (WGS) entry which is preliminary data.</text>
</comment>
<dbReference type="CDD" id="cd07381">
    <property type="entry name" value="MPP_CapA"/>
    <property type="match status" value="1"/>
</dbReference>
<name>A0A1F7WKF0_9BACT</name>
<dbReference type="PANTHER" id="PTHR33393:SF11">
    <property type="entry name" value="POLYGLUTAMINE SYNTHESIS ACCESSORY PROTEIN RV0574C-RELATED"/>
    <property type="match status" value="1"/>
</dbReference>
<evidence type="ECO:0000256" key="2">
    <source>
        <dbReference type="SAM" id="Phobius"/>
    </source>
</evidence>
<feature type="transmembrane region" description="Helical" evidence="2">
    <location>
        <begin position="6"/>
        <end position="26"/>
    </location>
</feature>
<organism evidence="4 5">
    <name type="scientific">Candidatus Woesebacteria bacterium GWA1_41_8</name>
    <dbReference type="NCBI Taxonomy" id="1802471"/>
    <lineage>
        <taxon>Bacteria</taxon>
        <taxon>Candidatus Woeseibacteriota</taxon>
    </lineage>
</organism>
<dbReference type="Gene3D" id="3.60.21.10">
    <property type="match status" value="1"/>
</dbReference>
<feature type="domain" description="Capsule synthesis protein CapA" evidence="3">
    <location>
        <begin position="50"/>
        <end position="267"/>
    </location>
</feature>
<dbReference type="InterPro" id="IPR029052">
    <property type="entry name" value="Metallo-depent_PP-like"/>
</dbReference>
<evidence type="ECO:0000313" key="4">
    <source>
        <dbReference type="EMBL" id="OGM02495.1"/>
    </source>
</evidence>
<dbReference type="InterPro" id="IPR052169">
    <property type="entry name" value="CW_Biosynth-Accessory"/>
</dbReference>